<sequence>MLRRLAVHPTITSPLDIHTRIIEALKSAERWEPIPDWFLPYWYRLRDPAQLEEALGDTEELLIQAEACLMECLASESLAKADEACEYLDGVIQLDDFDTLLAEEARQRLQLTLRRIGDAQDFFESGEIDDGMIALQDA</sequence>
<name>X1DTW6_9ZZZZ</name>
<proteinExistence type="predicted"/>
<organism evidence="1">
    <name type="scientific">marine sediment metagenome</name>
    <dbReference type="NCBI Taxonomy" id="412755"/>
    <lineage>
        <taxon>unclassified sequences</taxon>
        <taxon>metagenomes</taxon>
        <taxon>ecological metagenomes</taxon>
    </lineage>
</organism>
<accession>X1DTW6</accession>
<dbReference type="EMBL" id="BART01036188">
    <property type="protein sequence ID" value="GAH08419.1"/>
    <property type="molecule type" value="Genomic_DNA"/>
</dbReference>
<evidence type="ECO:0000313" key="1">
    <source>
        <dbReference type="EMBL" id="GAH08419.1"/>
    </source>
</evidence>
<reference evidence="1" key="1">
    <citation type="journal article" date="2014" name="Front. Microbiol.">
        <title>High frequency of phylogenetically diverse reductive dehalogenase-homologous genes in deep subseafloor sedimentary metagenomes.</title>
        <authorList>
            <person name="Kawai M."/>
            <person name="Futagami T."/>
            <person name="Toyoda A."/>
            <person name="Takaki Y."/>
            <person name="Nishi S."/>
            <person name="Hori S."/>
            <person name="Arai W."/>
            <person name="Tsubouchi T."/>
            <person name="Morono Y."/>
            <person name="Uchiyama I."/>
            <person name="Ito T."/>
            <person name="Fujiyama A."/>
            <person name="Inagaki F."/>
            <person name="Takami H."/>
        </authorList>
    </citation>
    <scope>NUCLEOTIDE SEQUENCE</scope>
    <source>
        <strain evidence="1">Expedition CK06-06</strain>
    </source>
</reference>
<protein>
    <submittedName>
        <fullName evidence="1">Uncharacterized protein</fullName>
    </submittedName>
</protein>
<comment type="caution">
    <text evidence="1">The sequence shown here is derived from an EMBL/GenBank/DDBJ whole genome shotgun (WGS) entry which is preliminary data.</text>
</comment>
<feature type="non-terminal residue" evidence="1">
    <location>
        <position position="138"/>
    </location>
</feature>
<dbReference type="AlphaFoldDB" id="X1DTW6"/>
<gene>
    <name evidence="1" type="ORF">S01H4_61135</name>
</gene>